<sequence>MAPSAITVDPTQEFSIKHKITFGKEPLKSAGSLDKFKSIDVTPVIGTEFPEANLEEWINSPNADELLRDLAIKISERGVVFFRKQSNLTNDIQKQLIQRLGELSGKPATSKLHIHPILNSERELGGSDPEISTISSVQFDKLYKKTPYDMSQRIQSSAQWHADISFEPVPADYTSLRLTELPRTGGDTLWASGYEIYDRISEPYQKFLESLTATFAQPAFNDVAEKGGFQLYTKERGAPENVGPELRAIHPVVRTNPVTGWKSIFPVGGHVKHVNGLTEDESKKLLDWFLELVHKNHDLQVRFKWQNENDLGESTPCVRELQADEMTAIWDNRSVFHTATYDYAGEGARFGNRAVGLGERPYFDPNSRSRREALGSLSS</sequence>
<evidence type="ECO:0000259" key="7">
    <source>
        <dbReference type="Pfam" id="PF02668"/>
    </source>
</evidence>
<gene>
    <name evidence="8" type="ORF">H2200_010173</name>
</gene>
<feature type="domain" description="TauD/TfdA-like" evidence="7">
    <location>
        <begin position="40"/>
        <end position="307"/>
    </location>
</feature>
<dbReference type="EMBL" id="JAPDRK010000016">
    <property type="protein sequence ID" value="KAJ9605516.1"/>
    <property type="molecule type" value="Genomic_DNA"/>
</dbReference>
<comment type="caution">
    <text evidence="8">The sequence shown here is derived from an EMBL/GenBank/DDBJ whole genome shotgun (WGS) entry which is preliminary data.</text>
</comment>
<keyword evidence="6" id="KW-0408">Iron</keyword>
<evidence type="ECO:0000313" key="8">
    <source>
        <dbReference type="EMBL" id="KAJ9605516.1"/>
    </source>
</evidence>
<dbReference type="Proteomes" id="UP001172673">
    <property type="component" value="Unassembled WGS sequence"/>
</dbReference>
<evidence type="ECO:0000256" key="4">
    <source>
        <dbReference type="ARBA" id="ARBA00022964"/>
    </source>
</evidence>
<accession>A0AA38X2B1</accession>
<evidence type="ECO:0000256" key="2">
    <source>
        <dbReference type="ARBA" id="ARBA00005896"/>
    </source>
</evidence>
<dbReference type="Gene3D" id="3.60.130.10">
    <property type="entry name" value="Clavaminate synthase-like"/>
    <property type="match status" value="1"/>
</dbReference>
<keyword evidence="3" id="KW-0479">Metal-binding</keyword>
<dbReference type="GO" id="GO:0016706">
    <property type="term" value="F:2-oxoglutarate-dependent dioxygenase activity"/>
    <property type="evidence" value="ECO:0007669"/>
    <property type="project" value="TreeGrafter"/>
</dbReference>
<keyword evidence="4" id="KW-0223">Dioxygenase</keyword>
<keyword evidence="9" id="KW-1185">Reference proteome</keyword>
<dbReference type="InterPro" id="IPR042098">
    <property type="entry name" value="TauD-like_sf"/>
</dbReference>
<evidence type="ECO:0000313" key="9">
    <source>
        <dbReference type="Proteomes" id="UP001172673"/>
    </source>
</evidence>
<dbReference type="PANTHER" id="PTHR30468">
    <property type="entry name" value="ALPHA-KETOGLUTARATE-DEPENDENT SULFONATE DIOXYGENASE"/>
    <property type="match status" value="1"/>
</dbReference>
<organism evidence="8 9">
    <name type="scientific">Cladophialophora chaetospira</name>
    <dbReference type="NCBI Taxonomy" id="386627"/>
    <lineage>
        <taxon>Eukaryota</taxon>
        <taxon>Fungi</taxon>
        <taxon>Dikarya</taxon>
        <taxon>Ascomycota</taxon>
        <taxon>Pezizomycotina</taxon>
        <taxon>Eurotiomycetes</taxon>
        <taxon>Chaetothyriomycetidae</taxon>
        <taxon>Chaetothyriales</taxon>
        <taxon>Herpotrichiellaceae</taxon>
        <taxon>Cladophialophora</taxon>
    </lineage>
</organism>
<dbReference type="GO" id="GO:0046872">
    <property type="term" value="F:metal ion binding"/>
    <property type="evidence" value="ECO:0007669"/>
    <property type="project" value="UniProtKB-KW"/>
</dbReference>
<reference evidence="8" key="1">
    <citation type="submission" date="2022-10" db="EMBL/GenBank/DDBJ databases">
        <title>Culturing micro-colonial fungi from biological soil crusts in the Mojave desert and describing Neophaeococcomyces mojavensis, and introducing the new genera and species Taxawa tesnikishii.</title>
        <authorList>
            <person name="Kurbessoian T."/>
            <person name="Stajich J.E."/>
        </authorList>
    </citation>
    <scope>NUCLEOTIDE SEQUENCE</scope>
    <source>
        <strain evidence="8">TK_41</strain>
    </source>
</reference>
<evidence type="ECO:0000256" key="6">
    <source>
        <dbReference type="ARBA" id="ARBA00023004"/>
    </source>
</evidence>
<keyword evidence="5" id="KW-0560">Oxidoreductase</keyword>
<evidence type="ECO:0000256" key="3">
    <source>
        <dbReference type="ARBA" id="ARBA00022723"/>
    </source>
</evidence>
<dbReference type="SUPFAM" id="SSF51197">
    <property type="entry name" value="Clavaminate synthase-like"/>
    <property type="match status" value="1"/>
</dbReference>
<name>A0AA38X2B1_9EURO</name>
<protein>
    <recommendedName>
        <fullName evidence="7">TauD/TfdA-like domain-containing protein</fullName>
    </recommendedName>
</protein>
<dbReference type="Pfam" id="PF02668">
    <property type="entry name" value="TauD"/>
    <property type="match status" value="1"/>
</dbReference>
<dbReference type="PANTHER" id="PTHR30468:SF10">
    <property type="entry name" value="TAUD_TFDA-LIKE DOMAIN-CONTAINING PROTEIN"/>
    <property type="match status" value="1"/>
</dbReference>
<comment type="similarity">
    <text evidence="2">Belongs to the TfdA dioxygenase family.</text>
</comment>
<dbReference type="GO" id="GO:0005737">
    <property type="term" value="C:cytoplasm"/>
    <property type="evidence" value="ECO:0007669"/>
    <property type="project" value="TreeGrafter"/>
</dbReference>
<evidence type="ECO:0000256" key="1">
    <source>
        <dbReference type="ARBA" id="ARBA00001954"/>
    </source>
</evidence>
<comment type="cofactor">
    <cofactor evidence="1">
        <name>Fe(2+)</name>
        <dbReference type="ChEBI" id="CHEBI:29033"/>
    </cofactor>
</comment>
<dbReference type="InterPro" id="IPR051323">
    <property type="entry name" value="AtsK-like"/>
</dbReference>
<dbReference type="FunFam" id="3.60.130.10:FF:000005">
    <property type="entry name" value="TfdA family taurine dioxygenase"/>
    <property type="match status" value="1"/>
</dbReference>
<dbReference type="AlphaFoldDB" id="A0AA38X2B1"/>
<evidence type="ECO:0000256" key="5">
    <source>
        <dbReference type="ARBA" id="ARBA00023002"/>
    </source>
</evidence>
<dbReference type="InterPro" id="IPR003819">
    <property type="entry name" value="TauD/TfdA-like"/>
</dbReference>
<proteinExistence type="inferred from homology"/>